<evidence type="ECO:0000256" key="1">
    <source>
        <dbReference type="SAM" id="MobiDB-lite"/>
    </source>
</evidence>
<accession>A0A951PQT2</accession>
<feature type="domain" description="SLH" evidence="2">
    <location>
        <begin position="104"/>
        <end position="166"/>
    </location>
</feature>
<evidence type="ECO:0000259" key="2">
    <source>
        <dbReference type="PROSITE" id="PS51272"/>
    </source>
</evidence>
<feature type="region of interest" description="Disordered" evidence="1">
    <location>
        <begin position="156"/>
        <end position="197"/>
    </location>
</feature>
<dbReference type="InterPro" id="IPR051465">
    <property type="entry name" value="Cell_Envelope_Struct_Comp"/>
</dbReference>
<dbReference type="Pfam" id="PF00395">
    <property type="entry name" value="SLH"/>
    <property type="match status" value="3"/>
</dbReference>
<organism evidence="3 4">
    <name type="scientific">Symplocastrum torsivum CPER-KK1</name>
    <dbReference type="NCBI Taxonomy" id="450513"/>
    <lineage>
        <taxon>Bacteria</taxon>
        <taxon>Bacillati</taxon>
        <taxon>Cyanobacteriota</taxon>
        <taxon>Cyanophyceae</taxon>
        <taxon>Oscillatoriophycideae</taxon>
        <taxon>Oscillatoriales</taxon>
        <taxon>Microcoleaceae</taxon>
        <taxon>Symplocastrum</taxon>
    </lineage>
</organism>
<dbReference type="AlphaFoldDB" id="A0A951PQT2"/>
<name>A0A951PQT2_9CYAN</name>
<comment type="caution">
    <text evidence="3">The sequence shown here is derived from an EMBL/GenBank/DDBJ whole genome shotgun (WGS) entry which is preliminary data.</text>
</comment>
<evidence type="ECO:0000313" key="3">
    <source>
        <dbReference type="EMBL" id="MBW4548136.1"/>
    </source>
</evidence>
<protein>
    <submittedName>
        <fullName evidence="3">S-layer homology domain-containing protein</fullName>
    </submittedName>
</protein>
<reference evidence="3" key="2">
    <citation type="journal article" date="2022" name="Microbiol. Resour. Announc.">
        <title>Metagenome Sequencing to Explore Phylogenomics of Terrestrial Cyanobacteria.</title>
        <authorList>
            <person name="Ward R.D."/>
            <person name="Stajich J.E."/>
            <person name="Johansen J.R."/>
            <person name="Huntemann M."/>
            <person name="Clum A."/>
            <person name="Foster B."/>
            <person name="Foster B."/>
            <person name="Roux S."/>
            <person name="Palaniappan K."/>
            <person name="Varghese N."/>
            <person name="Mukherjee S."/>
            <person name="Reddy T.B.K."/>
            <person name="Daum C."/>
            <person name="Copeland A."/>
            <person name="Chen I.A."/>
            <person name="Ivanova N.N."/>
            <person name="Kyrpides N.C."/>
            <person name="Shapiro N."/>
            <person name="Eloe-Fadrosh E.A."/>
            <person name="Pietrasiak N."/>
        </authorList>
    </citation>
    <scope>NUCLEOTIDE SEQUENCE</scope>
    <source>
        <strain evidence="3">CPER-KK1</strain>
    </source>
</reference>
<dbReference type="EMBL" id="JAHHIF010000055">
    <property type="protein sequence ID" value="MBW4548136.1"/>
    <property type="molecule type" value="Genomic_DNA"/>
</dbReference>
<reference evidence="3" key="1">
    <citation type="submission" date="2021-05" db="EMBL/GenBank/DDBJ databases">
        <authorList>
            <person name="Pietrasiak N."/>
            <person name="Ward R."/>
            <person name="Stajich J.E."/>
            <person name="Kurbessoian T."/>
        </authorList>
    </citation>
    <scope>NUCLEOTIDE SEQUENCE</scope>
    <source>
        <strain evidence="3">CPER-KK1</strain>
    </source>
</reference>
<dbReference type="PANTHER" id="PTHR43308:SF5">
    <property type="entry name" value="S-LAYER PROTEIN _ PEPTIDOGLYCAN ENDO-BETA-N-ACETYLGLUCOSAMINIDASE"/>
    <property type="match status" value="1"/>
</dbReference>
<evidence type="ECO:0000313" key="4">
    <source>
        <dbReference type="Proteomes" id="UP000753908"/>
    </source>
</evidence>
<gene>
    <name evidence="3" type="ORF">KME25_27395</name>
</gene>
<dbReference type="InterPro" id="IPR001119">
    <property type="entry name" value="SLH_dom"/>
</dbReference>
<dbReference type="PANTHER" id="PTHR43308">
    <property type="entry name" value="OUTER MEMBRANE PROTEIN ALPHA-RELATED"/>
    <property type="match status" value="1"/>
</dbReference>
<feature type="compositionally biased region" description="Polar residues" evidence="1">
    <location>
        <begin position="255"/>
        <end position="271"/>
    </location>
</feature>
<feature type="domain" description="SLH" evidence="2">
    <location>
        <begin position="40"/>
        <end position="103"/>
    </location>
</feature>
<feature type="compositionally biased region" description="Low complexity" evidence="1">
    <location>
        <begin position="219"/>
        <end position="250"/>
    </location>
</feature>
<dbReference type="PROSITE" id="PS51272">
    <property type="entry name" value="SLH"/>
    <property type="match status" value="3"/>
</dbReference>
<feature type="region of interest" description="Disordered" evidence="1">
    <location>
        <begin position="219"/>
        <end position="271"/>
    </location>
</feature>
<feature type="compositionally biased region" description="Low complexity" evidence="1">
    <location>
        <begin position="158"/>
        <end position="192"/>
    </location>
</feature>
<proteinExistence type="predicted"/>
<feature type="domain" description="SLH" evidence="2">
    <location>
        <begin position="280"/>
        <end position="344"/>
    </location>
</feature>
<sequence length="368" mass="38882">MSNFPRLSSETIAFLTLGLAIGAVAPLVNLASGAVVAAPTSNASFPDIQDHWARPFIEPLAEKDILAGYLDGTYRPNQPVKRDEFAAVIRQAFNQEPVRKIAGGSVYKDVPSGYWAASAIEEAYQTGFMTGYPGGFFRPNQEISRVEALVALEKNLDSSSTNPTPSATQTTNQAATNQATTNQATTQATTQPVSTGRATKKRLFIPLAMTSLMQPLVTAPANSQSTPANSSPSSSDNGVSPSESPSSVASDKGVSPSNLPSSVATKQGLSSTRPASFTVSNYYADAQKIPYYAVDDVAAATKANIVVNYPNQKILNPNQPATRGDIAAFIYQALVAQGRIEQLPSSVEAANYIVGRPTNSNQNTQTAQ</sequence>
<dbReference type="Proteomes" id="UP000753908">
    <property type="component" value="Unassembled WGS sequence"/>
</dbReference>